<gene>
    <name evidence="1" type="ORF">Cci01nite_16710</name>
</gene>
<dbReference type="AlphaFoldDB" id="A0A8J3KBI3"/>
<evidence type="ECO:0000313" key="2">
    <source>
        <dbReference type="Proteomes" id="UP000659904"/>
    </source>
</evidence>
<reference evidence="1 2" key="1">
    <citation type="submission" date="2021-01" db="EMBL/GenBank/DDBJ databases">
        <title>Whole genome shotgun sequence of Catellatospora citrea NBRC 14495.</title>
        <authorList>
            <person name="Komaki H."/>
            <person name="Tamura T."/>
        </authorList>
    </citation>
    <scope>NUCLEOTIDE SEQUENCE [LARGE SCALE GENOMIC DNA]</scope>
    <source>
        <strain evidence="1 2">NBRC 14495</strain>
    </source>
</reference>
<comment type="caution">
    <text evidence="1">The sequence shown here is derived from an EMBL/GenBank/DDBJ whole genome shotgun (WGS) entry which is preliminary data.</text>
</comment>
<dbReference type="RefSeq" id="WP_147433014.1">
    <property type="nucleotide sequence ID" value="NZ_BONH01000005.1"/>
</dbReference>
<accession>A0A8J3KBI3</accession>
<protein>
    <submittedName>
        <fullName evidence="1">Uncharacterized protein</fullName>
    </submittedName>
</protein>
<evidence type="ECO:0000313" key="1">
    <source>
        <dbReference type="EMBL" id="GIF96577.1"/>
    </source>
</evidence>
<dbReference type="Proteomes" id="UP000659904">
    <property type="component" value="Unassembled WGS sequence"/>
</dbReference>
<proteinExistence type="predicted"/>
<sequence>MTAVFTFRQPIPGTPRNAEVVVHQAFISMLLWPSVPVTRRVDEDLTILDRLIVDAAITLDPVYPVDIEEITSIPQDAIVRAMGRLADLGLLEASGQGDYTATDKARQSLDQTSVPRLRPAHIPMLYLADTDELIALPAAHQQVQQLQRAQPVGMMDVDTDVRGIPMTELFNERLALRAIHGLPDDIVGIADSEDHVAVTAPQYRCSGHVRNRPDGVAQAHLQIISGGSKPVTFVLPHAESLADAWSQLEQQAEHACRSWGPTTAHRDGRTWTYKLDHAAAEEALKHDIRISQDSGLLISDDQNVVYARVRFTPDGPLAARLFALQHAAAEIHTKPAADATAHALAQAITTSTAKFSLGDGGELTPADVRTALWRSRHYQHVYALRRDEDFRDD</sequence>
<dbReference type="EMBL" id="BONH01000005">
    <property type="protein sequence ID" value="GIF96577.1"/>
    <property type="molecule type" value="Genomic_DNA"/>
</dbReference>
<keyword evidence="2" id="KW-1185">Reference proteome</keyword>
<name>A0A8J3KBI3_9ACTN</name>
<organism evidence="1 2">
    <name type="scientific">Catellatospora citrea</name>
    <dbReference type="NCBI Taxonomy" id="53366"/>
    <lineage>
        <taxon>Bacteria</taxon>
        <taxon>Bacillati</taxon>
        <taxon>Actinomycetota</taxon>
        <taxon>Actinomycetes</taxon>
        <taxon>Micromonosporales</taxon>
        <taxon>Micromonosporaceae</taxon>
        <taxon>Catellatospora</taxon>
    </lineage>
</organism>